<dbReference type="Pfam" id="PF00400">
    <property type="entry name" value="WD40"/>
    <property type="match status" value="3"/>
</dbReference>
<dbReference type="EMBL" id="NEVH01002540">
    <property type="protein sequence ID" value="PNF42391.1"/>
    <property type="molecule type" value="Genomic_DNA"/>
</dbReference>
<reference evidence="3 4" key="1">
    <citation type="submission" date="2017-12" db="EMBL/GenBank/DDBJ databases">
        <title>Hemimetabolous genomes reveal molecular basis of termite eusociality.</title>
        <authorList>
            <person name="Harrison M.C."/>
            <person name="Jongepier E."/>
            <person name="Robertson H.M."/>
            <person name="Arning N."/>
            <person name="Bitard-Feildel T."/>
            <person name="Chao H."/>
            <person name="Childers C.P."/>
            <person name="Dinh H."/>
            <person name="Doddapaneni H."/>
            <person name="Dugan S."/>
            <person name="Gowin J."/>
            <person name="Greiner C."/>
            <person name="Han Y."/>
            <person name="Hu H."/>
            <person name="Hughes D.S.T."/>
            <person name="Huylmans A.-K."/>
            <person name="Kemena C."/>
            <person name="Kremer L.P.M."/>
            <person name="Lee S.L."/>
            <person name="Lopez-Ezquerra A."/>
            <person name="Mallet L."/>
            <person name="Monroy-Kuhn J.M."/>
            <person name="Moser A."/>
            <person name="Murali S.C."/>
            <person name="Muzny D.M."/>
            <person name="Otani S."/>
            <person name="Piulachs M.-D."/>
            <person name="Poelchau M."/>
            <person name="Qu J."/>
            <person name="Schaub F."/>
            <person name="Wada-Katsumata A."/>
            <person name="Worley K.C."/>
            <person name="Xie Q."/>
            <person name="Ylla G."/>
            <person name="Poulsen M."/>
            <person name="Gibbs R.A."/>
            <person name="Schal C."/>
            <person name="Richards S."/>
            <person name="Belles X."/>
            <person name="Korb J."/>
            <person name="Bornberg-Bauer E."/>
        </authorList>
    </citation>
    <scope>NUCLEOTIDE SEQUENCE [LARGE SCALE GENOMIC DNA]</scope>
    <source>
        <tissue evidence="3">Whole body</tissue>
    </source>
</reference>
<feature type="non-terminal residue" evidence="3">
    <location>
        <position position="1"/>
    </location>
</feature>
<dbReference type="PROSITE" id="PS50082">
    <property type="entry name" value="WD_REPEATS_2"/>
    <property type="match status" value="2"/>
</dbReference>
<keyword evidence="4" id="KW-1185">Reference proteome</keyword>
<dbReference type="Gene3D" id="2.130.10.10">
    <property type="entry name" value="YVTN repeat-like/Quinoprotein amine dehydrogenase"/>
    <property type="match status" value="2"/>
</dbReference>
<evidence type="ECO:0000313" key="3">
    <source>
        <dbReference type="EMBL" id="PNF42391.1"/>
    </source>
</evidence>
<dbReference type="GO" id="GO:0005739">
    <property type="term" value="C:mitochondrion"/>
    <property type="evidence" value="ECO:0007669"/>
    <property type="project" value="TreeGrafter"/>
</dbReference>
<feature type="repeat" description="WD" evidence="1">
    <location>
        <begin position="1152"/>
        <end position="1182"/>
    </location>
</feature>
<dbReference type="GO" id="GO:0035973">
    <property type="term" value="P:aggrephagy"/>
    <property type="evidence" value="ECO:0007669"/>
    <property type="project" value="TreeGrafter"/>
</dbReference>
<comment type="caution">
    <text evidence="3">The sequence shown here is derived from an EMBL/GenBank/DDBJ whole genome shotgun (WGS) entry which is preliminary data.</text>
</comment>
<dbReference type="Proteomes" id="UP000235965">
    <property type="component" value="Unassembled WGS sequence"/>
</dbReference>
<proteinExistence type="predicted"/>
<feature type="region of interest" description="Disordered" evidence="2">
    <location>
        <begin position="444"/>
        <end position="508"/>
    </location>
</feature>
<dbReference type="InterPro" id="IPR036322">
    <property type="entry name" value="WD40_repeat_dom_sf"/>
</dbReference>
<feature type="region of interest" description="Disordered" evidence="2">
    <location>
        <begin position="533"/>
        <end position="600"/>
    </location>
</feature>
<organism evidence="3 4">
    <name type="scientific">Cryptotermes secundus</name>
    <dbReference type="NCBI Taxonomy" id="105785"/>
    <lineage>
        <taxon>Eukaryota</taxon>
        <taxon>Metazoa</taxon>
        <taxon>Ecdysozoa</taxon>
        <taxon>Arthropoda</taxon>
        <taxon>Hexapoda</taxon>
        <taxon>Insecta</taxon>
        <taxon>Pterygota</taxon>
        <taxon>Neoptera</taxon>
        <taxon>Polyneoptera</taxon>
        <taxon>Dictyoptera</taxon>
        <taxon>Blattodea</taxon>
        <taxon>Blattoidea</taxon>
        <taxon>Termitoidae</taxon>
        <taxon>Kalotermitidae</taxon>
        <taxon>Cryptotermitinae</taxon>
        <taxon>Cryptotermes</taxon>
    </lineage>
</organism>
<name>A0A2J7RNH6_9NEOP</name>
<dbReference type="SMART" id="SM00320">
    <property type="entry name" value="WD40"/>
    <property type="match status" value="6"/>
</dbReference>
<feature type="repeat" description="WD" evidence="1">
    <location>
        <begin position="1103"/>
        <end position="1138"/>
    </location>
</feature>
<feature type="region of interest" description="Disordered" evidence="2">
    <location>
        <begin position="170"/>
        <end position="190"/>
    </location>
</feature>
<sequence>LALTRLLSRSRGSLLSADESAVRDRPNEQQKSGVSGCAAPTIVLPKEYNPAAALQAVEQLHGFLSKTLYCDSKSPLHQSQHQVAAASINYKQVVAGRRIREMQVLGCLVIELFLAPKLRPLGNNGSFSFDQRLRTCLSVLVRSGESLPHCVRQAISLLLQVDLNPTLCSEEENPTAETREDVAQSSESSTRVIQPFRYPTVTPQGLPPPSAHQLLQPLISSAVFPFPRYFTRTYALLQTLHEYSNMTRELSLACFVSEDENACVKSEADSKKVIFLAKISECKVKTAARELSALLPQMHSASPEGLDLILPYVRELLEDPSTSVLAAWHLFDPVAKALGPQKTATTLLEPIVKLYDYAANDDNGLVSSDGGNRHVKLYHRSFLLQLIVRLGLRVFLDNFTAPLVEAVGGYRDLPQLNHSQLHDRSEFRHKASHLKSCELEEGAHEGGGILSPLDEDSSADSDHNNPNGSVERKEKDKGEEEEDSDAEIEPEVFVFETEENGKSSPAGEEQAPLYHIMDHLDLNLPQIAGEMDDNSSLELQGDDDPNTLPEEEVDDVETVQAEQSPLGSEPKSPGHGMATGTSSQRSKDLGGAFEAGRSNTDSSFIHGEGCIHRDDKARKLTSHCKVSDMSVDSVVWLSHRLGPVLTARHLSRNLLRMLTLCYLGRENLSPPLSDENACQDNLDVPTISIYKGAVIGDQNAIKVLECLASIAALYGEQLILLQYLPHIGELIALCKRKLTANLEGGLVGCLALLKHIIPYLCDATLMDQLQDVMLKTILHPAIRLVSTTRFVFPSGCIARKAVTAKFVDALYVLALRIGCEMTRRHLAVPSLQRFFLTFDKAFGISHNQHVEDVNVIAGKESEGRKDSPLRSLEESNYVEIRRDGTTAEWAVKGMPVQISHVRVRESDCADSFSPPPLIGSEGENPHDQIKNKAVEELKQVFTAELAHMTYLPFFRFLGESVMDASLKNHDFVRDLCYKYEQEMQSLHPRGGPINVLYLSDYLSPGEQGDPDMATGSGSFGSNVAVVGNRIDLQRTEISSLQFLPSGSPNVQAPHGDVMALISRKMENTNRHLHGNWLAYWEHEIGRAEKDTRFNFKQIKLQTFSGHTNSVRAVLALDNENSFMSGSRDKTVKLWSLRSQGDGSSVTQCQWTYSGHRKTVLAITFLESLRLAASCDSVVHLWDPFMGCVVAQLDSARNPPITVLRAMPPPSTSLMAATNDATLRLLDARACSFVNELKVSLSPAGLIRCIAVGPSGLWVAVGQSSGYLTILDIRTGMVVASWKGHEGEVLQLVAASDNTLVSSSLDQTVSAWAAADGKLSFHMKGPTEPVHCMSGYGSELISGTTANRIGVHTAVDAHASFSSTRLRSDTFKGVLTAMAVLPLNRLLLLGADTGNISLLC</sequence>
<dbReference type="SUPFAM" id="SSF50978">
    <property type="entry name" value="WD40 repeat-like"/>
    <property type="match status" value="1"/>
</dbReference>
<evidence type="ECO:0000256" key="2">
    <source>
        <dbReference type="SAM" id="MobiDB-lite"/>
    </source>
</evidence>
<dbReference type="InterPro" id="IPR001680">
    <property type="entry name" value="WD40_rpt"/>
</dbReference>
<dbReference type="PANTHER" id="PTHR44662">
    <property type="entry name" value="WD REPEAT-CONTAINING PROTEIN 81"/>
    <property type="match status" value="1"/>
</dbReference>
<accession>A0A2J7RNH6</accession>
<feature type="compositionally biased region" description="Acidic residues" evidence="2">
    <location>
        <begin position="479"/>
        <end position="490"/>
    </location>
</feature>
<dbReference type="FunCoup" id="A0A2J7RNH6">
    <property type="interactions" value="721"/>
</dbReference>
<feature type="compositionally biased region" description="Acidic residues" evidence="2">
    <location>
        <begin position="533"/>
        <end position="557"/>
    </location>
</feature>
<dbReference type="PROSITE" id="PS50294">
    <property type="entry name" value="WD_REPEATS_REGION"/>
    <property type="match status" value="1"/>
</dbReference>
<evidence type="ECO:0000313" key="4">
    <source>
        <dbReference type="Proteomes" id="UP000235965"/>
    </source>
</evidence>
<dbReference type="InterPro" id="IPR015943">
    <property type="entry name" value="WD40/YVTN_repeat-like_dom_sf"/>
</dbReference>
<protein>
    <submittedName>
        <fullName evidence="3">Uncharacterized protein</fullName>
    </submittedName>
</protein>
<evidence type="ECO:0000256" key="1">
    <source>
        <dbReference type="PROSITE-ProRule" id="PRU00221"/>
    </source>
</evidence>
<dbReference type="InParanoid" id="A0A2J7RNH6"/>
<keyword evidence="1" id="KW-0853">WD repeat</keyword>
<dbReference type="GO" id="GO:0035014">
    <property type="term" value="F:phosphatidylinositol 3-kinase regulator activity"/>
    <property type="evidence" value="ECO:0007669"/>
    <property type="project" value="TreeGrafter"/>
</dbReference>
<gene>
    <name evidence="3" type="ORF">B7P43_G02552</name>
</gene>
<dbReference type="InterPro" id="IPR052651">
    <property type="entry name" value="WDR81"/>
</dbReference>
<dbReference type="PANTHER" id="PTHR44662:SF1">
    <property type="entry name" value="WD REPEAT-CONTAINING PROTEIN 81"/>
    <property type="match status" value="1"/>
</dbReference>
<dbReference type="OrthoDB" id="29306at2759"/>
<dbReference type="STRING" id="105785.A0A2J7RNH6"/>